<feature type="compositionally biased region" description="Pro residues" evidence="1">
    <location>
        <begin position="343"/>
        <end position="358"/>
    </location>
</feature>
<evidence type="ECO:0000256" key="2">
    <source>
        <dbReference type="SAM" id="Phobius"/>
    </source>
</evidence>
<feature type="signal peptide" evidence="3">
    <location>
        <begin position="1"/>
        <end position="20"/>
    </location>
</feature>
<dbReference type="STRING" id="658196.A0A397S8Z3"/>
<organism evidence="4 5">
    <name type="scientific">Glomus cerebriforme</name>
    <dbReference type="NCBI Taxonomy" id="658196"/>
    <lineage>
        <taxon>Eukaryota</taxon>
        <taxon>Fungi</taxon>
        <taxon>Fungi incertae sedis</taxon>
        <taxon>Mucoromycota</taxon>
        <taxon>Glomeromycotina</taxon>
        <taxon>Glomeromycetes</taxon>
        <taxon>Glomerales</taxon>
        <taxon>Glomeraceae</taxon>
        <taxon>Glomus</taxon>
    </lineage>
</organism>
<evidence type="ECO:0000256" key="1">
    <source>
        <dbReference type="SAM" id="MobiDB-lite"/>
    </source>
</evidence>
<dbReference type="PANTHER" id="PTHR34883:SF12">
    <property type="entry name" value="MID2 DOMAIN-CONTAINING PROTEIN"/>
    <property type="match status" value="1"/>
</dbReference>
<dbReference type="SUPFAM" id="SSF49503">
    <property type="entry name" value="Cupredoxins"/>
    <property type="match status" value="1"/>
</dbReference>
<protein>
    <recommendedName>
        <fullName evidence="6">Cupredoxin</fullName>
    </recommendedName>
</protein>
<dbReference type="AlphaFoldDB" id="A0A397S8Z3"/>
<dbReference type="InterPro" id="IPR052953">
    <property type="entry name" value="Ser-rich/MCO-related"/>
</dbReference>
<dbReference type="EMBL" id="QKYT01000667">
    <property type="protein sequence ID" value="RIA82428.1"/>
    <property type="molecule type" value="Genomic_DNA"/>
</dbReference>
<feature type="chain" id="PRO_5017263951" description="Cupredoxin" evidence="3">
    <location>
        <begin position="21"/>
        <end position="379"/>
    </location>
</feature>
<feature type="transmembrane region" description="Helical" evidence="2">
    <location>
        <begin position="149"/>
        <end position="172"/>
    </location>
</feature>
<dbReference type="PANTHER" id="PTHR34883">
    <property type="entry name" value="SERINE-RICH PROTEIN, PUTATIVE-RELATED-RELATED"/>
    <property type="match status" value="1"/>
</dbReference>
<dbReference type="OrthoDB" id="2331100at2759"/>
<evidence type="ECO:0008006" key="6">
    <source>
        <dbReference type="Google" id="ProtNLM"/>
    </source>
</evidence>
<feature type="compositionally biased region" description="Low complexity" evidence="1">
    <location>
        <begin position="303"/>
        <end position="342"/>
    </location>
</feature>
<dbReference type="Gene3D" id="2.60.40.420">
    <property type="entry name" value="Cupredoxins - blue copper proteins"/>
    <property type="match status" value="1"/>
</dbReference>
<sequence>MKSFIWLYIIFIYFINGINCETIVVTVGERGLYFTPQNITARVNDIIKWEFLNGKHQIIQSDGPAGSCSKSNNQPFMSILQEGGEFTYQIPQTTGTIYYFCGYSSHCSYGMWGTISIDTSTTAITSQDNSPSPTTPVYTGGGGVDNLPIIIGSSIGGFFALAIIGLIIFMLYRRNKYQKQFEVAMQPYDPKLNVENGGNGRINHLSNMSASVTTLDNNNANLLSRSNTYNRDDHSTNEVVSQDFQQNDETIRERTSSEHGGASIIRGSSKKDLSYKYNSVNSFNIDPYGERSRSPLSPPPTYNPTQNTTYNPYDNEILQQQQQQQLLLQQQQQQQQQRQSTLPRPPPPPPSQPPPPPNQQQTVYTIDPAQYYGLNNPDN</sequence>
<reference evidence="4 5" key="1">
    <citation type="submission" date="2018-06" db="EMBL/GenBank/DDBJ databases">
        <title>Comparative genomics reveals the genomic features of Rhizophagus irregularis, R. cerebriforme, R. diaphanum and Gigaspora rosea, and their symbiotic lifestyle signature.</title>
        <authorList>
            <person name="Morin E."/>
            <person name="San Clemente H."/>
            <person name="Chen E.C.H."/>
            <person name="De La Providencia I."/>
            <person name="Hainaut M."/>
            <person name="Kuo A."/>
            <person name="Kohler A."/>
            <person name="Murat C."/>
            <person name="Tang N."/>
            <person name="Roy S."/>
            <person name="Loubradou J."/>
            <person name="Henrissat B."/>
            <person name="Grigoriev I.V."/>
            <person name="Corradi N."/>
            <person name="Roux C."/>
            <person name="Martin F.M."/>
        </authorList>
    </citation>
    <scope>NUCLEOTIDE SEQUENCE [LARGE SCALE GENOMIC DNA]</scope>
    <source>
        <strain evidence="4 5">DAOM 227022</strain>
    </source>
</reference>
<proteinExistence type="predicted"/>
<evidence type="ECO:0000313" key="5">
    <source>
        <dbReference type="Proteomes" id="UP000265703"/>
    </source>
</evidence>
<evidence type="ECO:0000256" key="3">
    <source>
        <dbReference type="SAM" id="SignalP"/>
    </source>
</evidence>
<name>A0A397S8Z3_9GLOM</name>
<comment type="caution">
    <text evidence="4">The sequence shown here is derived from an EMBL/GenBank/DDBJ whole genome shotgun (WGS) entry which is preliminary data.</text>
</comment>
<keyword evidence="5" id="KW-1185">Reference proteome</keyword>
<dbReference type="InterPro" id="IPR008972">
    <property type="entry name" value="Cupredoxin"/>
</dbReference>
<keyword evidence="2" id="KW-0812">Transmembrane</keyword>
<keyword evidence="2" id="KW-0472">Membrane</keyword>
<feature type="region of interest" description="Disordered" evidence="1">
    <location>
        <begin position="282"/>
        <end position="362"/>
    </location>
</feature>
<keyword evidence="3" id="KW-0732">Signal</keyword>
<dbReference type="CDD" id="cd12087">
    <property type="entry name" value="TM_EGFR-like"/>
    <property type="match status" value="1"/>
</dbReference>
<dbReference type="Proteomes" id="UP000265703">
    <property type="component" value="Unassembled WGS sequence"/>
</dbReference>
<keyword evidence="2" id="KW-1133">Transmembrane helix</keyword>
<accession>A0A397S8Z3</accession>
<gene>
    <name evidence="4" type="ORF">C1645_504036</name>
</gene>
<dbReference type="CDD" id="cd00920">
    <property type="entry name" value="Cupredoxin"/>
    <property type="match status" value="1"/>
</dbReference>
<evidence type="ECO:0000313" key="4">
    <source>
        <dbReference type="EMBL" id="RIA82428.1"/>
    </source>
</evidence>